<dbReference type="EMBL" id="PHAH01000058">
    <property type="protein sequence ID" value="PKM87042.1"/>
    <property type="molecule type" value="Genomic_DNA"/>
</dbReference>
<reference evidence="1 2" key="1">
    <citation type="journal article" date="2017" name="ISME J.">
        <title>Potential for microbial H2 and metal transformations associated with novel bacteria and archaea in deep terrestrial subsurface sediments.</title>
        <authorList>
            <person name="Hernsdorf A.W."/>
            <person name="Amano Y."/>
            <person name="Miyakawa K."/>
            <person name="Ise K."/>
            <person name="Suzuki Y."/>
            <person name="Anantharaman K."/>
            <person name="Probst A."/>
            <person name="Burstein D."/>
            <person name="Thomas B.C."/>
            <person name="Banfield J.F."/>
        </authorList>
    </citation>
    <scope>NUCLEOTIDE SEQUENCE [LARGE SCALE GENOMIC DNA]</scope>
    <source>
        <strain evidence="1">HGW-Falkowbacteria-2</strain>
    </source>
</reference>
<evidence type="ECO:0000313" key="1">
    <source>
        <dbReference type="EMBL" id="PKM87042.1"/>
    </source>
</evidence>
<evidence type="ECO:0008006" key="3">
    <source>
        <dbReference type="Google" id="ProtNLM"/>
    </source>
</evidence>
<dbReference type="InterPro" id="IPR006439">
    <property type="entry name" value="HAD-SF_hydro_IA"/>
</dbReference>
<dbReference type="Proteomes" id="UP000233325">
    <property type="component" value="Unassembled WGS sequence"/>
</dbReference>
<proteinExistence type="predicted"/>
<dbReference type="InterPro" id="IPR041492">
    <property type="entry name" value="HAD_2"/>
</dbReference>
<dbReference type="Pfam" id="PF13419">
    <property type="entry name" value="HAD_2"/>
    <property type="match status" value="1"/>
</dbReference>
<comment type="caution">
    <text evidence="1">The sequence shown here is derived from an EMBL/GenBank/DDBJ whole genome shotgun (WGS) entry which is preliminary data.</text>
</comment>
<dbReference type="Gene3D" id="3.40.50.1000">
    <property type="entry name" value="HAD superfamily/HAD-like"/>
    <property type="match status" value="1"/>
</dbReference>
<dbReference type="NCBIfam" id="TIGR01549">
    <property type="entry name" value="HAD-SF-IA-v1"/>
    <property type="match status" value="1"/>
</dbReference>
<dbReference type="SUPFAM" id="SSF56784">
    <property type="entry name" value="HAD-like"/>
    <property type="match status" value="1"/>
</dbReference>
<name>A0A2N2DX81_9BACT</name>
<organism evidence="1 2">
    <name type="scientific">Candidatus Falkowbacteria bacterium HGW-Falkowbacteria-2</name>
    <dbReference type="NCBI Taxonomy" id="2013769"/>
    <lineage>
        <taxon>Bacteria</taxon>
        <taxon>Candidatus Falkowiibacteriota</taxon>
    </lineage>
</organism>
<dbReference type="AlphaFoldDB" id="A0A2N2DX81"/>
<sequence>MESLILDLIGPVLPISPSIDKFREAAQLCELSPPTTLFLRKHWDRNLETDFILEIAKRMVWSKAQMQEVLEMYVCLLNKLTFPSDPKLRRTMEELAGKYRLGLITNQSHEFLERHLSVQDVDVKMFSHICVTSNQLRKPNPAVLDSFKSLGFNPDTSVYVGDSVDYDYKTIVNDHSKYKFIAIKGGADDGCDFRLAGVAYRLILNRLDELPQIMREI</sequence>
<dbReference type="InterPro" id="IPR036412">
    <property type="entry name" value="HAD-like_sf"/>
</dbReference>
<dbReference type="InterPro" id="IPR023214">
    <property type="entry name" value="HAD_sf"/>
</dbReference>
<gene>
    <name evidence="1" type="ORF">CVU83_03490</name>
</gene>
<protein>
    <recommendedName>
        <fullName evidence="3">HAD family hydrolase</fullName>
    </recommendedName>
</protein>
<accession>A0A2N2DX81</accession>
<evidence type="ECO:0000313" key="2">
    <source>
        <dbReference type="Proteomes" id="UP000233325"/>
    </source>
</evidence>